<feature type="non-terminal residue" evidence="5">
    <location>
        <position position="1"/>
    </location>
</feature>
<comment type="caution">
    <text evidence="2">Lacks conserved residue(s) required for the propagation of feature annotation.</text>
</comment>
<dbReference type="GO" id="GO:0031995">
    <property type="term" value="F:insulin-like growth factor II binding"/>
    <property type="evidence" value="ECO:0007669"/>
    <property type="project" value="TreeGrafter"/>
</dbReference>
<name>A0A5N4C4F6_CAMDR</name>
<keyword evidence="6" id="KW-1185">Reference proteome</keyword>
<dbReference type="PANTHER" id="PTHR11551:SF3">
    <property type="entry name" value="INSULIN-LIKE GROWTH FACTOR-BINDING PROTEIN 3"/>
    <property type="match status" value="1"/>
</dbReference>
<dbReference type="PANTHER" id="PTHR11551">
    <property type="entry name" value="INSULIN-LIKE GROWTH FACTOR BINDING PROTEIN"/>
    <property type="match status" value="1"/>
</dbReference>
<proteinExistence type="predicted"/>
<dbReference type="InterPro" id="IPR000716">
    <property type="entry name" value="Thyroglobulin_1"/>
</dbReference>
<evidence type="ECO:0000256" key="1">
    <source>
        <dbReference type="ARBA" id="ARBA00023157"/>
    </source>
</evidence>
<keyword evidence="1" id="KW-1015">Disulfide bond</keyword>
<evidence type="ECO:0000256" key="2">
    <source>
        <dbReference type="PROSITE-ProRule" id="PRU00500"/>
    </source>
</evidence>
<gene>
    <name evidence="5" type="ORF">Cadr_000030583</name>
</gene>
<evidence type="ECO:0000313" key="6">
    <source>
        <dbReference type="Proteomes" id="UP000299084"/>
    </source>
</evidence>
<evidence type="ECO:0000256" key="3">
    <source>
        <dbReference type="SAM" id="MobiDB-lite"/>
    </source>
</evidence>
<organism evidence="5 6">
    <name type="scientific">Camelus dromedarius</name>
    <name type="common">Dromedary</name>
    <name type="synonym">Arabian camel</name>
    <dbReference type="NCBI Taxonomy" id="9838"/>
    <lineage>
        <taxon>Eukaryota</taxon>
        <taxon>Metazoa</taxon>
        <taxon>Chordata</taxon>
        <taxon>Craniata</taxon>
        <taxon>Vertebrata</taxon>
        <taxon>Euteleostomi</taxon>
        <taxon>Mammalia</taxon>
        <taxon>Eutheria</taxon>
        <taxon>Laurasiatheria</taxon>
        <taxon>Artiodactyla</taxon>
        <taxon>Tylopoda</taxon>
        <taxon>Camelidae</taxon>
        <taxon>Camelus</taxon>
    </lineage>
</organism>
<evidence type="ECO:0000313" key="5">
    <source>
        <dbReference type="EMBL" id="KAB1253740.1"/>
    </source>
</evidence>
<dbReference type="CDD" id="cd00191">
    <property type="entry name" value="TY"/>
    <property type="match status" value="1"/>
</dbReference>
<dbReference type="AlphaFoldDB" id="A0A5N4C4F6"/>
<reference evidence="5 6" key="1">
    <citation type="journal article" date="2019" name="Mol. Ecol. Resour.">
        <title>Improving Illumina assemblies with Hi-C and long reads: an example with the North African dromedary.</title>
        <authorList>
            <person name="Elbers J.P."/>
            <person name="Rogers M.F."/>
            <person name="Perelman P.L."/>
            <person name="Proskuryakova A.A."/>
            <person name="Serdyukova N.A."/>
            <person name="Johnson W.E."/>
            <person name="Horin P."/>
            <person name="Corander J."/>
            <person name="Murphy D."/>
            <person name="Burger P.A."/>
        </authorList>
    </citation>
    <scope>NUCLEOTIDE SEQUENCE [LARGE SCALE GENOMIC DNA]</scope>
    <source>
        <strain evidence="5">Drom800</strain>
        <tissue evidence="5">Blood</tissue>
    </source>
</reference>
<feature type="region of interest" description="Disordered" evidence="3">
    <location>
        <begin position="28"/>
        <end position="60"/>
    </location>
</feature>
<dbReference type="Gene3D" id="4.10.800.10">
    <property type="entry name" value="Thyroglobulin type-1"/>
    <property type="match status" value="1"/>
</dbReference>
<dbReference type="Proteomes" id="UP000299084">
    <property type="component" value="Unassembled WGS sequence"/>
</dbReference>
<dbReference type="InterPro" id="IPR036857">
    <property type="entry name" value="Thyroglobulin_1_sf"/>
</dbReference>
<accession>A0A5N4C4F6</accession>
<dbReference type="GO" id="GO:0005615">
    <property type="term" value="C:extracellular space"/>
    <property type="evidence" value="ECO:0007669"/>
    <property type="project" value="TreeGrafter"/>
</dbReference>
<dbReference type="SMART" id="SM00211">
    <property type="entry name" value="TY"/>
    <property type="match status" value="1"/>
</dbReference>
<dbReference type="GO" id="GO:0001968">
    <property type="term" value="F:fibronectin binding"/>
    <property type="evidence" value="ECO:0007669"/>
    <property type="project" value="TreeGrafter"/>
</dbReference>
<evidence type="ECO:0000259" key="4">
    <source>
        <dbReference type="PROSITE" id="PS51162"/>
    </source>
</evidence>
<feature type="domain" description="Thyroglobulin type-1" evidence="4">
    <location>
        <begin position="10"/>
        <end position="105"/>
    </location>
</feature>
<dbReference type="SUPFAM" id="SSF57610">
    <property type="entry name" value="Thyroglobulin type-1 domain"/>
    <property type="match status" value="1"/>
</dbReference>
<dbReference type="EMBL" id="JWIN03000036">
    <property type="protein sequence ID" value="KAB1253740.1"/>
    <property type="molecule type" value="Genomic_DNA"/>
</dbReference>
<dbReference type="GO" id="GO:0031994">
    <property type="term" value="F:insulin-like growth factor I binding"/>
    <property type="evidence" value="ECO:0007669"/>
    <property type="project" value="TreeGrafter"/>
</dbReference>
<dbReference type="GO" id="GO:0043567">
    <property type="term" value="P:regulation of insulin-like growth factor receptor signaling pathway"/>
    <property type="evidence" value="ECO:0007669"/>
    <property type="project" value="TreeGrafter"/>
</dbReference>
<dbReference type="PROSITE" id="PS51162">
    <property type="entry name" value="THYROGLOBULIN_1_2"/>
    <property type="match status" value="1"/>
</dbReference>
<sequence>RPAAGLLDGPGLCANASAAGRLRAYLLSTPPASGALPPGNGGNAEPPQVPEHAQPQGIHIPNCDKRASLQRNVPPFQGQNRGFCWCVDKYGQPLPGFDVKGGATCTATAAWRASRGARLPEDTAFAEAP</sequence>
<comment type="caution">
    <text evidence="5">The sequence shown here is derived from an EMBL/GenBank/DDBJ whole genome shotgun (WGS) entry which is preliminary data.</text>
</comment>
<dbReference type="Pfam" id="PF00086">
    <property type="entry name" value="Thyroglobulin_1"/>
    <property type="match status" value="1"/>
</dbReference>
<protein>
    <submittedName>
        <fullName evidence="5">Insulin-like growth factor-binding protein 3</fullName>
    </submittedName>
</protein>